<evidence type="ECO:0000259" key="1">
    <source>
        <dbReference type="PROSITE" id="PS51186"/>
    </source>
</evidence>
<sequence>MDLNQNIKNNMHNKVTYRPIQKSDYPVLADLISNTWGYKKFSSPRTAFRMGMLYLRGCLADQTYSCVAEKRGTPVGLILGRGKKPGIKTLHHRLAQLPWILALLLSREGRSIARMFGGFSDIDSNLLIDSGKQFDGELTLFVIRSDQRGAGIGNKLFGNFMNYLKSQCVKNFYLFTDTTCNYGFYEHKGLSRIGEKSVKVPIQPDKEMQFFLYEYSA</sequence>
<dbReference type="InterPro" id="IPR016181">
    <property type="entry name" value="Acyl_CoA_acyltransferase"/>
</dbReference>
<dbReference type="SUPFAM" id="SSF55729">
    <property type="entry name" value="Acyl-CoA N-acyltransferases (Nat)"/>
    <property type="match status" value="1"/>
</dbReference>
<dbReference type="RefSeq" id="WP_158352712.1">
    <property type="nucleotide sequence ID" value="NZ_JAHQCX010000001.1"/>
</dbReference>
<dbReference type="Proteomes" id="UP001314681">
    <property type="component" value="Unassembled WGS sequence"/>
</dbReference>
<reference evidence="2 3" key="1">
    <citation type="submission" date="2021-06" db="EMBL/GenBank/DDBJ databases">
        <title>Description of novel taxa of the family Lachnospiraceae.</title>
        <authorList>
            <person name="Chaplin A.V."/>
            <person name="Sokolova S.R."/>
            <person name="Pikina A.P."/>
            <person name="Korzhanova M."/>
            <person name="Belova V."/>
            <person name="Korostin D."/>
            <person name="Efimov B.A."/>
        </authorList>
    </citation>
    <scope>NUCLEOTIDE SEQUENCE [LARGE SCALE GENOMIC DNA]</scope>
    <source>
        <strain evidence="2 3">ASD4241</strain>
    </source>
</reference>
<proteinExistence type="predicted"/>
<organism evidence="2 3">
    <name type="scientific">Diplocloster modestus</name>
    <dbReference type="NCBI Taxonomy" id="2850322"/>
    <lineage>
        <taxon>Bacteria</taxon>
        <taxon>Bacillati</taxon>
        <taxon>Bacillota</taxon>
        <taxon>Clostridia</taxon>
        <taxon>Lachnospirales</taxon>
        <taxon>Lachnospiraceae</taxon>
        <taxon>Diplocloster</taxon>
    </lineage>
</organism>
<evidence type="ECO:0000313" key="2">
    <source>
        <dbReference type="EMBL" id="MBU9724768.1"/>
    </source>
</evidence>
<name>A0ABS6K1P0_9FIRM</name>
<dbReference type="PROSITE" id="PS51186">
    <property type="entry name" value="GNAT"/>
    <property type="match status" value="1"/>
</dbReference>
<feature type="domain" description="N-acetyltransferase" evidence="1">
    <location>
        <begin position="15"/>
        <end position="213"/>
    </location>
</feature>
<keyword evidence="3" id="KW-1185">Reference proteome</keyword>
<protein>
    <submittedName>
        <fullName evidence="2">GNAT family N-acetyltransferase</fullName>
    </submittedName>
</protein>
<dbReference type="EMBL" id="JAHQCX010000001">
    <property type="protein sequence ID" value="MBU9724768.1"/>
    <property type="molecule type" value="Genomic_DNA"/>
</dbReference>
<accession>A0ABS6K1P0</accession>
<gene>
    <name evidence="2" type="ORF">KTH90_01940</name>
</gene>
<dbReference type="Gene3D" id="3.40.630.30">
    <property type="match status" value="1"/>
</dbReference>
<evidence type="ECO:0000313" key="3">
    <source>
        <dbReference type="Proteomes" id="UP001314681"/>
    </source>
</evidence>
<dbReference type="InterPro" id="IPR000182">
    <property type="entry name" value="GNAT_dom"/>
</dbReference>
<comment type="caution">
    <text evidence="2">The sequence shown here is derived from an EMBL/GenBank/DDBJ whole genome shotgun (WGS) entry which is preliminary data.</text>
</comment>